<dbReference type="VEuPathDB" id="FungiDB:I7I53_04800"/>
<organism evidence="1 2">
    <name type="scientific">Ajellomyces capsulatus (strain H88)</name>
    <name type="common">Darling's disease fungus</name>
    <name type="synonym">Histoplasma capsulatum</name>
    <dbReference type="NCBI Taxonomy" id="544711"/>
    <lineage>
        <taxon>Eukaryota</taxon>
        <taxon>Fungi</taxon>
        <taxon>Dikarya</taxon>
        <taxon>Ascomycota</taxon>
        <taxon>Pezizomycotina</taxon>
        <taxon>Eurotiomycetes</taxon>
        <taxon>Eurotiomycetidae</taxon>
        <taxon>Onygenales</taxon>
        <taxon>Ajellomycetaceae</taxon>
        <taxon>Histoplasma</taxon>
    </lineage>
</organism>
<gene>
    <name evidence="1" type="ORF">I7I53_04800</name>
</gene>
<proteinExistence type="predicted"/>
<reference evidence="1" key="1">
    <citation type="submission" date="2021-01" db="EMBL/GenBank/DDBJ databases">
        <title>Chromosome-level genome assembly of a human fungal pathogen reveals clustering of transcriptionally co-regulated genes.</title>
        <authorList>
            <person name="Voorhies M."/>
            <person name="Cohen S."/>
            <person name="Shea T.P."/>
            <person name="Petrus S."/>
            <person name="Munoz J.F."/>
            <person name="Poplawski S."/>
            <person name="Goldman W.E."/>
            <person name="Michael T."/>
            <person name="Cuomo C.A."/>
            <person name="Sil A."/>
            <person name="Beyhan S."/>
        </authorList>
    </citation>
    <scope>NUCLEOTIDE SEQUENCE</scope>
    <source>
        <strain evidence="1">H88</strain>
    </source>
</reference>
<sequence length="108" mass="11520">MDWKLHSQSVAFAHRPGSSIERPDSNGGAVLRASSGGLDLILPSRPSVPLAPVPSRRSASACPPLLACSPVLTWGLRLMQSFAICVSITRDQLSDHAREQPLLLILGL</sequence>
<accession>A0A8A1LWM5</accession>
<evidence type="ECO:0000313" key="2">
    <source>
        <dbReference type="Proteomes" id="UP000663419"/>
    </source>
</evidence>
<evidence type="ECO:0000313" key="1">
    <source>
        <dbReference type="EMBL" id="QSS56552.1"/>
    </source>
</evidence>
<dbReference type="AlphaFoldDB" id="A0A8A1LWM5"/>
<name>A0A8A1LWM5_AJEC8</name>
<dbReference type="EMBL" id="CP069106">
    <property type="protein sequence ID" value="QSS56552.1"/>
    <property type="molecule type" value="Genomic_DNA"/>
</dbReference>
<protein>
    <submittedName>
        <fullName evidence="1">Uncharacterized protein</fullName>
    </submittedName>
</protein>
<dbReference type="Proteomes" id="UP000663419">
    <property type="component" value="Chromosome 5"/>
</dbReference>